<proteinExistence type="predicted"/>
<gene>
    <name evidence="2" type="ORF">QYM36_006312</name>
</gene>
<comment type="caution">
    <text evidence="2">The sequence shown here is derived from an EMBL/GenBank/DDBJ whole genome shotgun (WGS) entry which is preliminary data.</text>
</comment>
<organism evidence="2 3">
    <name type="scientific">Artemia franciscana</name>
    <name type="common">Brine shrimp</name>
    <name type="synonym">Artemia sanfranciscana</name>
    <dbReference type="NCBI Taxonomy" id="6661"/>
    <lineage>
        <taxon>Eukaryota</taxon>
        <taxon>Metazoa</taxon>
        <taxon>Ecdysozoa</taxon>
        <taxon>Arthropoda</taxon>
        <taxon>Crustacea</taxon>
        <taxon>Branchiopoda</taxon>
        <taxon>Anostraca</taxon>
        <taxon>Artemiidae</taxon>
        <taxon>Artemia</taxon>
    </lineage>
</organism>
<evidence type="ECO:0000313" key="3">
    <source>
        <dbReference type="Proteomes" id="UP001187531"/>
    </source>
</evidence>
<sequence length="168" mass="18927">MWVRFDESSRGHKAVEENKLKQPECSYMVCMEDGSLLPRNQCHLHPKLEPITTESALTITCSAEARYFNQYPEQYITQNGAAIEVDRKISVPDCSSAGVPSCINKAEIPNIGEGKEREELIRRGELSPCTRISLETRTQGTSPQGRTTYSGRLSKTTCSHELQHRLQQ</sequence>
<dbReference type="AlphaFoldDB" id="A0AA88HUU5"/>
<keyword evidence="3" id="KW-1185">Reference proteome</keyword>
<accession>A0AA88HUU5</accession>
<dbReference type="Proteomes" id="UP001187531">
    <property type="component" value="Unassembled WGS sequence"/>
</dbReference>
<evidence type="ECO:0000313" key="2">
    <source>
        <dbReference type="EMBL" id="KAK2717488.1"/>
    </source>
</evidence>
<dbReference type="EMBL" id="JAVRJZ010000010">
    <property type="protein sequence ID" value="KAK2717488.1"/>
    <property type="molecule type" value="Genomic_DNA"/>
</dbReference>
<evidence type="ECO:0000256" key="1">
    <source>
        <dbReference type="SAM" id="MobiDB-lite"/>
    </source>
</evidence>
<feature type="region of interest" description="Disordered" evidence="1">
    <location>
        <begin position="135"/>
        <end position="154"/>
    </location>
</feature>
<name>A0AA88HUU5_ARTSF</name>
<reference evidence="2" key="1">
    <citation type="submission" date="2023-07" db="EMBL/GenBank/DDBJ databases">
        <title>Chromosome-level genome assembly of Artemia franciscana.</title>
        <authorList>
            <person name="Jo E."/>
        </authorList>
    </citation>
    <scope>NUCLEOTIDE SEQUENCE</scope>
    <source>
        <tissue evidence="2">Whole body</tissue>
    </source>
</reference>
<protein>
    <submittedName>
        <fullName evidence="2">Uncharacterized protein</fullName>
    </submittedName>
</protein>